<dbReference type="PANTHER" id="PTHR23080">
    <property type="entry name" value="THAP DOMAIN PROTEIN"/>
    <property type="match status" value="1"/>
</dbReference>
<evidence type="ECO:0000256" key="2">
    <source>
        <dbReference type="ARBA" id="ARBA00022723"/>
    </source>
</evidence>
<accession>A0A6G0VI97</accession>
<gene>
    <name evidence="4" type="ORF">FWK35_00032355</name>
</gene>
<proteinExistence type="predicted"/>
<dbReference type="Proteomes" id="UP000478052">
    <property type="component" value="Unassembled WGS sequence"/>
</dbReference>
<dbReference type="InterPro" id="IPR027806">
    <property type="entry name" value="HARBI1_dom"/>
</dbReference>
<name>A0A6G0VI97_APHCR</name>
<comment type="cofactor">
    <cofactor evidence="1">
        <name>a divalent metal cation</name>
        <dbReference type="ChEBI" id="CHEBI:60240"/>
    </cofactor>
</comment>
<feature type="domain" description="DDE Tnp4" evidence="3">
    <location>
        <begin position="2"/>
        <end position="88"/>
    </location>
</feature>
<evidence type="ECO:0000313" key="5">
    <source>
        <dbReference type="Proteomes" id="UP000478052"/>
    </source>
</evidence>
<reference evidence="4 5" key="1">
    <citation type="submission" date="2019-08" db="EMBL/GenBank/DDBJ databases">
        <title>Whole genome of Aphis craccivora.</title>
        <authorList>
            <person name="Voronova N.V."/>
            <person name="Shulinski R.S."/>
            <person name="Bandarenka Y.V."/>
            <person name="Zhorov D.G."/>
            <person name="Warner D."/>
        </authorList>
    </citation>
    <scope>NUCLEOTIDE SEQUENCE [LARGE SCALE GENOMIC DNA]</scope>
    <source>
        <strain evidence="4">180601</strain>
        <tissue evidence="4">Whole Body</tissue>
    </source>
</reference>
<comment type="caution">
    <text evidence="4">The sequence shown here is derived from an EMBL/GenBank/DDBJ whole genome shotgun (WGS) entry which is preliminary data.</text>
</comment>
<keyword evidence="5" id="KW-1185">Reference proteome</keyword>
<dbReference type="EMBL" id="VUJU01016854">
    <property type="protein sequence ID" value="KAF0687257.1"/>
    <property type="molecule type" value="Genomic_DNA"/>
</dbReference>
<organism evidence="4 5">
    <name type="scientific">Aphis craccivora</name>
    <name type="common">Cowpea aphid</name>
    <dbReference type="NCBI Taxonomy" id="307492"/>
    <lineage>
        <taxon>Eukaryota</taxon>
        <taxon>Metazoa</taxon>
        <taxon>Ecdysozoa</taxon>
        <taxon>Arthropoda</taxon>
        <taxon>Hexapoda</taxon>
        <taxon>Insecta</taxon>
        <taxon>Pterygota</taxon>
        <taxon>Neoptera</taxon>
        <taxon>Paraneoptera</taxon>
        <taxon>Hemiptera</taxon>
        <taxon>Sternorrhyncha</taxon>
        <taxon>Aphidomorpha</taxon>
        <taxon>Aphidoidea</taxon>
        <taxon>Aphididae</taxon>
        <taxon>Aphidini</taxon>
        <taxon>Aphis</taxon>
        <taxon>Aphis</taxon>
    </lineage>
</organism>
<dbReference type="Pfam" id="PF13359">
    <property type="entry name" value="DDE_Tnp_4"/>
    <property type="match status" value="1"/>
</dbReference>
<protein>
    <submittedName>
        <fullName evidence="4">DDE Tnp4 domain-containing protein</fullName>
    </submittedName>
</protein>
<evidence type="ECO:0000256" key="1">
    <source>
        <dbReference type="ARBA" id="ARBA00001968"/>
    </source>
</evidence>
<dbReference type="OrthoDB" id="6621166at2759"/>
<dbReference type="PANTHER" id="PTHR23080:SF141">
    <property type="entry name" value="TRANSPOSASE HELIX-TURN-HELIX DOMAIN-CONTAINING PROTEIN"/>
    <property type="match status" value="1"/>
</dbReference>
<dbReference type="AlphaFoldDB" id="A0A6G0VI97"/>
<dbReference type="GO" id="GO:0046872">
    <property type="term" value="F:metal ion binding"/>
    <property type="evidence" value="ECO:0007669"/>
    <property type="project" value="UniProtKB-KW"/>
</dbReference>
<evidence type="ECO:0000259" key="3">
    <source>
        <dbReference type="Pfam" id="PF13359"/>
    </source>
</evidence>
<sequence length="109" mass="12512">MDRQDALMVDRGFKIDNICNEKGNTLIRPPFLKGKNQFTREEALETKSIASARVHIERIDQRIKVFTIFQNKFCWGHGHLAHNIMVIISGICNLGSSIFSADKFNTQFE</sequence>
<evidence type="ECO:0000313" key="4">
    <source>
        <dbReference type="EMBL" id="KAF0687257.1"/>
    </source>
</evidence>
<keyword evidence="2" id="KW-0479">Metal-binding</keyword>